<evidence type="ECO:0000256" key="1">
    <source>
        <dbReference type="ARBA" id="ARBA00001947"/>
    </source>
</evidence>
<comment type="cofactor">
    <cofactor evidence="1">
        <name>Zn(2+)</name>
        <dbReference type="ChEBI" id="CHEBI:29105"/>
    </cofactor>
</comment>
<dbReference type="Pfam" id="PF13476">
    <property type="entry name" value="AAA_23"/>
    <property type="match status" value="1"/>
</dbReference>
<evidence type="ECO:0000256" key="7">
    <source>
        <dbReference type="ARBA" id="ARBA00022833"/>
    </source>
</evidence>
<evidence type="ECO:0000256" key="5">
    <source>
        <dbReference type="ARBA" id="ARBA00022454"/>
    </source>
</evidence>
<proteinExistence type="inferred from homology"/>
<dbReference type="PANTHER" id="PTHR18867">
    <property type="entry name" value="RAD50"/>
    <property type="match status" value="1"/>
</dbReference>
<keyword evidence="6" id="KW-0479">Metal-binding</keyword>
<comment type="catalytic activity">
    <reaction evidence="9">
        <text>ATP + H2O = ADP + phosphate + H(+)</text>
        <dbReference type="Rhea" id="RHEA:13065"/>
        <dbReference type="ChEBI" id="CHEBI:15377"/>
        <dbReference type="ChEBI" id="CHEBI:15378"/>
        <dbReference type="ChEBI" id="CHEBI:30616"/>
        <dbReference type="ChEBI" id="CHEBI:43474"/>
        <dbReference type="ChEBI" id="CHEBI:456216"/>
    </reaction>
</comment>
<name>A0ABY8ESE9_MALFU</name>
<dbReference type="Gene3D" id="3.40.50.300">
    <property type="entry name" value="P-loop containing nucleotide triphosphate hydrolases"/>
    <property type="match status" value="2"/>
</dbReference>
<comment type="subcellular location">
    <subcellularLocation>
        <location evidence="3">Chromosome</location>
    </subcellularLocation>
    <subcellularLocation>
        <location evidence="2">Nucleus</location>
    </subcellularLocation>
</comment>
<feature type="coiled-coil region" evidence="10">
    <location>
        <begin position="172"/>
        <end position="223"/>
    </location>
</feature>
<gene>
    <name evidence="12" type="primary">RAD50</name>
    <name evidence="12" type="ORF">GLX27_003133</name>
</gene>
<organism evidence="12 13">
    <name type="scientific">Malassezia furfur</name>
    <name type="common">Pityriasis versicolor infection agent</name>
    <name type="synonym">Pityrosporum furfur</name>
    <dbReference type="NCBI Taxonomy" id="55194"/>
    <lineage>
        <taxon>Eukaryota</taxon>
        <taxon>Fungi</taxon>
        <taxon>Dikarya</taxon>
        <taxon>Basidiomycota</taxon>
        <taxon>Ustilaginomycotina</taxon>
        <taxon>Malasseziomycetes</taxon>
        <taxon>Malasseziales</taxon>
        <taxon>Malasseziaceae</taxon>
        <taxon>Malassezia</taxon>
    </lineage>
</organism>
<evidence type="ECO:0000256" key="2">
    <source>
        <dbReference type="ARBA" id="ARBA00004123"/>
    </source>
</evidence>
<keyword evidence="5" id="KW-0158">Chromosome</keyword>
<evidence type="ECO:0000256" key="10">
    <source>
        <dbReference type="SAM" id="Coils"/>
    </source>
</evidence>
<dbReference type="PANTHER" id="PTHR18867:SF12">
    <property type="entry name" value="DNA REPAIR PROTEIN RAD50"/>
    <property type="match status" value="1"/>
</dbReference>
<comment type="similarity">
    <text evidence="4">Belongs to the SMC family. RAD50 subfamily.</text>
</comment>
<evidence type="ECO:0000256" key="3">
    <source>
        <dbReference type="ARBA" id="ARBA00004286"/>
    </source>
</evidence>
<accession>A0ABY8ESE9</accession>
<dbReference type="SUPFAM" id="SSF52540">
    <property type="entry name" value="P-loop containing nucleoside triphosphate hydrolases"/>
    <property type="match status" value="1"/>
</dbReference>
<keyword evidence="8" id="KW-0539">Nucleus</keyword>
<evidence type="ECO:0000256" key="9">
    <source>
        <dbReference type="ARBA" id="ARBA00049360"/>
    </source>
</evidence>
<dbReference type="EMBL" id="CP046236">
    <property type="protein sequence ID" value="WFD48463.1"/>
    <property type="molecule type" value="Genomic_DNA"/>
</dbReference>
<feature type="coiled-coil region" evidence="10">
    <location>
        <begin position="259"/>
        <end position="293"/>
    </location>
</feature>
<evidence type="ECO:0000259" key="11">
    <source>
        <dbReference type="Pfam" id="PF13476"/>
    </source>
</evidence>
<evidence type="ECO:0000256" key="4">
    <source>
        <dbReference type="ARBA" id="ARBA00009439"/>
    </source>
</evidence>
<sequence>MLAGTDTVKAQVRLRFRNTHGVRMSCVRNVQVSRKRTGALTLKTLEGVIGVDDDSVDAHTVRAHPLPLTQRAAISTRCAELDQEMAHLLGVSRAILEHVVFCHQEESNWPLSEPAVLKKRFDEIFEVTRYTKALDALKALRKQRQQDARVDDAELRALQHDKERADAVQRTLDTLDASIAEKTHAVEALEADLDARTAANDALRDAATQFREVLARAASLEERRDLYASSAAELRRSATLRDAPIAALEAQLAALPATLAAAAAERDAAHARLADAQRARDDADAAHEALVRQQGAHAAAQQTLARIRRDAHAELIDMATRHALDVAHARDTESLARATCAALRTHVRTADAADDHAAADARTRLDALEHTLQQRRSALRDAHAQHTAAAAALARIDARLAQCDADLGGAGGAPAALGGLRARRDALAAQVGDADAAQARTDADAQCRALEARRDALSRTLAASAHAVAARAALAERQQQHAARAAELDACMAALVADAAPLAADGTPAGIAAAAAAALADAERAEADADAAAHAADRAADRAAAALDVHDAHAAEREAQCAALRAERTPDGDLDAELRAARDEVQLRDESLATLEHAAAFFERILAQGLERHVCLACDRALPDAALPAFEAHVRASMQRSTPERVAAVRAERDAWHAQVATLERAQHTRDALVDAEAALAAQRTRRAALADDAQRTADARAAAHAAANAAHADAARLRALAARAAAARTLAADVAASDAALAAARTDLGEEPGADDARAALDTVLHDLHRAAAHRDALVRTHSDARDALADAERALHDAEARDAAAAAVRARRAELERDADDARAAADRLAAERDAAHGPLADAERARDAAAAAARADADAAADARRVRHRDAARAADLDAALRATAADVPGDGAALDAALAEAHARRAACAADVAAAERAADTHAEAVRAAQATEAQLRDSVRCAQLERDAARAADELRTLDVAGARAQRDAYDARYDAARRAETALRGDAAHLRGELRGLADERARRAAELATEYADVHARYVKQLVHIKVARLADADLETYCGALHQAILQYHAIKMEEVNQTLDYLWKKTYQGTDIDTVLVRSDADGRVGPSGVRSYQYRVCMVKDRVELDMRGRCSAGQKVLACILVRLALADAFGAQCGFLALDEPTTNLDRENVEALAASLVDLIAERRHQRNFQLVVITHDEDFLTRLAQSDALTQYWRVSRDAHLHSVLERATVRRL</sequence>
<evidence type="ECO:0000313" key="13">
    <source>
        <dbReference type="Proteomes" id="UP000818624"/>
    </source>
</evidence>
<feature type="coiled-coil region" evidence="10">
    <location>
        <begin position="783"/>
        <end position="834"/>
    </location>
</feature>
<dbReference type="InterPro" id="IPR038729">
    <property type="entry name" value="Rad50/SbcC_AAA"/>
</dbReference>
<reference evidence="12 13" key="1">
    <citation type="journal article" date="2020" name="Elife">
        <title>Loss of centromere function drives karyotype evolution in closely related Malassezia species.</title>
        <authorList>
            <person name="Sankaranarayanan S.R."/>
            <person name="Ianiri G."/>
            <person name="Coelho M.A."/>
            <person name="Reza M.H."/>
            <person name="Thimmappa B.C."/>
            <person name="Ganguly P."/>
            <person name="Vadnala R.N."/>
            <person name="Sun S."/>
            <person name="Siddharthan R."/>
            <person name="Tellgren-Roth C."/>
            <person name="Dawson T.L."/>
            <person name="Heitman J."/>
            <person name="Sanyal K."/>
        </authorList>
    </citation>
    <scope>NUCLEOTIDE SEQUENCE [LARGE SCALE GENOMIC DNA]</scope>
    <source>
        <strain evidence="12">CBS14141</strain>
    </source>
</reference>
<evidence type="ECO:0000256" key="8">
    <source>
        <dbReference type="ARBA" id="ARBA00023242"/>
    </source>
</evidence>
<evidence type="ECO:0000256" key="6">
    <source>
        <dbReference type="ARBA" id="ARBA00022723"/>
    </source>
</evidence>
<protein>
    <submittedName>
        <fullName evidence="12">DNA repair protein rad50</fullName>
    </submittedName>
</protein>
<dbReference type="InterPro" id="IPR027417">
    <property type="entry name" value="P-loop_NTPase"/>
</dbReference>
<feature type="domain" description="Rad50/SbcC-type AAA" evidence="11">
    <location>
        <begin position="6"/>
        <end position="175"/>
    </location>
</feature>
<keyword evidence="7" id="KW-0862">Zinc</keyword>
<keyword evidence="10" id="KW-0175">Coiled coil</keyword>
<keyword evidence="13" id="KW-1185">Reference proteome</keyword>
<evidence type="ECO:0000313" key="12">
    <source>
        <dbReference type="EMBL" id="WFD48463.1"/>
    </source>
</evidence>
<dbReference type="Proteomes" id="UP000818624">
    <property type="component" value="Chromosome 3"/>
</dbReference>